<evidence type="ECO:0000313" key="3">
    <source>
        <dbReference type="Proteomes" id="UP000242930"/>
    </source>
</evidence>
<proteinExistence type="predicted"/>
<dbReference type="OrthoDB" id="9770826at2"/>
<evidence type="ECO:0000259" key="1">
    <source>
        <dbReference type="Pfam" id="PF07143"/>
    </source>
</evidence>
<evidence type="ECO:0000313" key="2">
    <source>
        <dbReference type="EMBL" id="SEJ39234.1"/>
    </source>
</evidence>
<name>A0A1H6YHC4_9PSED</name>
<dbReference type="SUPFAM" id="SSF159245">
    <property type="entry name" value="AttH-like"/>
    <property type="match status" value="1"/>
</dbReference>
<dbReference type="PANTHER" id="PTHR38591:SF1">
    <property type="entry name" value="BLL1000 PROTEIN"/>
    <property type="match status" value="1"/>
</dbReference>
<feature type="domain" description="AttH" evidence="1">
    <location>
        <begin position="61"/>
        <end position="231"/>
    </location>
</feature>
<dbReference type="EMBL" id="FNZE01000008">
    <property type="protein sequence ID" value="SEJ39234.1"/>
    <property type="molecule type" value="Genomic_DNA"/>
</dbReference>
<keyword evidence="3" id="KW-1185">Reference proteome</keyword>
<dbReference type="Pfam" id="PF17186">
    <property type="entry name" value="Lipocalin_9"/>
    <property type="match status" value="1"/>
</dbReference>
<organism evidence="2 3">
    <name type="scientific">Pseudomonas linyingensis</name>
    <dbReference type="NCBI Taxonomy" id="915471"/>
    <lineage>
        <taxon>Bacteria</taxon>
        <taxon>Pseudomonadati</taxon>
        <taxon>Pseudomonadota</taxon>
        <taxon>Gammaproteobacteria</taxon>
        <taxon>Pseudomonadales</taxon>
        <taxon>Pseudomonadaceae</taxon>
        <taxon>Pseudomonas</taxon>
    </lineage>
</organism>
<keyword evidence="2" id="KW-0378">Hydrolase</keyword>
<dbReference type="RefSeq" id="WP_090310854.1">
    <property type="nucleotide sequence ID" value="NZ_FNZE01000008.1"/>
</dbReference>
<dbReference type="GO" id="GO:0016787">
    <property type="term" value="F:hydrolase activity"/>
    <property type="evidence" value="ECO:0007669"/>
    <property type="project" value="UniProtKB-KW"/>
</dbReference>
<dbReference type="Gene3D" id="2.40.370.10">
    <property type="entry name" value="AttH-like domain"/>
    <property type="match status" value="2"/>
</dbReference>
<dbReference type="Proteomes" id="UP000242930">
    <property type="component" value="Unassembled WGS sequence"/>
</dbReference>
<gene>
    <name evidence="2" type="ORF">SAMN05216201_10811</name>
</gene>
<dbReference type="STRING" id="915471.SAMN05216201_10811"/>
<dbReference type="InterPro" id="IPR023374">
    <property type="entry name" value="AttH-like_dom_sf"/>
</dbReference>
<accession>A0A1H6YHC4</accession>
<dbReference type="PANTHER" id="PTHR38591">
    <property type="entry name" value="HYDROLASE"/>
    <property type="match status" value="1"/>
</dbReference>
<dbReference type="PROSITE" id="PS51257">
    <property type="entry name" value="PROKAR_LIPOPROTEIN"/>
    <property type="match status" value="1"/>
</dbReference>
<dbReference type="InterPro" id="IPR010791">
    <property type="entry name" value="AttH_dom"/>
</dbReference>
<reference evidence="3" key="1">
    <citation type="submission" date="2016-10" db="EMBL/GenBank/DDBJ databases">
        <authorList>
            <person name="Varghese N."/>
            <person name="Submissions S."/>
        </authorList>
    </citation>
    <scope>NUCLEOTIDE SEQUENCE [LARGE SCALE GENOMIC DNA]</scope>
    <source>
        <strain evidence="3">LMG 25967</strain>
    </source>
</reference>
<dbReference type="AlphaFoldDB" id="A0A1H6YHC4"/>
<sequence>MNARQALLIGALLLLGACDEAPQPPGGFAGLGADAAAFAQVERGRPLQFPADHGAHHGYRIEWWYVTANLSDEQGRDWGVQWTLFRSALRPGADEPGWNSPNLWMGHAALTGPYGHQSGETLARGGIGQAGVEAQPFRAWIDDWSLHSTAGEGLEHLQMQASGKDFRYLLQLDSDGPLVLHGAGGYSVKSGQGQASWYYSQPFYRVSGEIERAGQRYAVSGQAWLDREWSSQPLAADQHGWDWFSLHLDGGAKLMLFRVRQADGLHYRAGTWIAADGRAVALRGEQIQLDELAWTRQANGRKVPTRWRVRVADHGVDVQAESIQPRAWMGTSFPYWEGPIRLEGSPGGRGYLEMTGY</sequence>
<dbReference type="Pfam" id="PF07143">
    <property type="entry name" value="CrtC"/>
    <property type="match status" value="1"/>
</dbReference>
<protein>
    <submittedName>
        <fullName evidence="2">Predicted secreted hydrolase</fullName>
    </submittedName>
</protein>